<dbReference type="SFLD" id="SFLDG01129">
    <property type="entry name" value="C1.5:_HAD__Beta-PGM__Phosphata"/>
    <property type="match status" value="1"/>
</dbReference>
<dbReference type="STRING" id="47428.A0A284QZ99"/>
<dbReference type="InterPro" id="IPR036412">
    <property type="entry name" value="HAD-like_sf"/>
</dbReference>
<reference evidence="2" key="1">
    <citation type="journal article" date="2017" name="Nat. Ecol. Evol.">
        <title>Genome expansion and lineage-specific genetic innovations in the forest pathogenic fungi Armillaria.</title>
        <authorList>
            <person name="Sipos G."/>
            <person name="Prasanna A.N."/>
            <person name="Walter M.C."/>
            <person name="O'Connor E."/>
            <person name="Balint B."/>
            <person name="Krizsan K."/>
            <person name="Kiss B."/>
            <person name="Hess J."/>
            <person name="Varga T."/>
            <person name="Slot J."/>
            <person name="Riley R."/>
            <person name="Boka B."/>
            <person name="Rigling D."/>
            <person name="Barry K."/>
            <person name="Lee J."/>
            <person name="Mihaltcheva S."/>
            <person name="LaButti K."/>
            <person name="Lipzen A."/>
            <person name="Waldron R."/>
            <person name="Moloney N.M."/>
            <person name="Sperisen C."/>
            <person name="Kredics L."/>
            <person name="Vagvoelgyi C."/>
            <person name="Patrignani A."/>
            <person name="Fitzpatrick D."/>
            <person name="Nagy I."/>
            <person name="Doyle S."/>
            <person name="Anderson J.B."/>
            <person name="Grigoriev I.V."/>
            <person name="Gueldener U."/>
            <person name="Muensterkoetter M."/>
            <person name="Nagy L.G."/>
        </authorList>
    </citation>
    <scope>NUCLEOTIDE SEQUENCE [LARGE SCALE GENOMIC DNA]</scope>
    <source>
        <strain evidence="2">C18/9</strain>
    </source>
</reference>
<accession>A0A284QZ99</accession>
<dbReference type="SFLD" id="SFLDS00003">
    <property type="entry name" value="Haloacid_Dehalogenase"/>
    <property type="match status" value="1"/>
</dbReference>
<organism evidence="1 2">
    <name type="scientific">Armillaria ostoyae</name>
    <name type="common">Armillaria root rot fungus</name>
    <dbReference type="NCBI Taxonomy" id="47428"/>
    <lineage>
        <taxon>Eukaryota</taxon>
        <taxon>Fungi</taxon>
        <taxon>Dikarya</taxon>
        <taxon>Basidiomycota</taxon>
        <taxon>Agaricomycotina</taxon>
        <taxon>Agaricomycetes</taxon>
        <taxon>Agaricomycetidae</taxon>
        <taxon>Agaricales</taxon>
        <taxon>Marasmiineae</taxon>
        <taxon>Physalacriaceae</taxon>
        <taxon>Armillaria</taxon>
    </lineage>
</organism>
<name>A0A284QZ99_ARMOS</name>
<dbReference type="InterPro" id="IPR023214">
    <property type="entry name" value="HAD_sf"/>
</dbReference>
<gene>
    <name evidence="1" type="ORF">ARMOST_05095</name>
</gene>
<dbReference type="FunFam" id="3.40.50.1000:FF:000162">
    <property type="entry name" value="HAD-like protein"/>
    <property type="match status" value="1"/>
</dbReference>
<keyword evidence="2" id="KW-1185">Reference proteome</keyword>
<dbReference type="OrthoDB" id="40579at2759"/>
<sequence>MPSTTFHVDAVLFDMDGTLVDSTAGVEGAWEVFRQTYPSIDIHEVLSSAHGVRTVDNLRIHCGVTDPDELEIEAERFETAIVTSAAANGKQGIVLLPGVARNFAEITPGHKLPNPSWAICTSATRKYATAALGIAGVTIPDVLVVAEDVEKGKPAPDPYVLGAKKCGVKPENCEDLRVDRAGSNPNFILQGVVFEDTPAGIRSGKAAGCKTIGFLTTHSKELMEAVQPDFLIPNMDRLVALIHCSTVVLTSSV</sequence>
<dbReference type="Pfam" id="PF00702">
    <property type="entry name" value="Hydrolase"/>
    <property type="match status" value="1"/>
</dbReference>
<dbReference type="EMBL" id="FUEG01000003">
    <property type="protein sequence ID" value="SJL01772.1"/>
    <property type="molecule type" value="Genomic_DNA"/>
</dbReference>
<dbReference type="SUPFAM" id="SSF56784">
    <property type="entry name" value="HAD-like"/>
    <property type="match status" value="1"/>
</dbReference>
<proteinExistence type="predicted"/>
<dbReference type="GO" id="GO:0050308">
    <property type="term" value="F:sugar-phosphatase activity"/>
    <property type="evidence" value="ECO:0007669"/>
    <property type="project" value="TreeGrafter"/>
</dbReference>
<dbReference type="Proteomes" id="UP000219338">
    <property type="component" value="Unassembled WGS sequence"/>
</dbReference>
<dbReference type="Gene3D" id="3.40.50.1000">
    <property type="entry name" value="HAD superfamily/HAD-like"/>
    <property type="match status" value="1"/>
</dbReference>
<evidence type="ECO:0000313" key="2">
    <source>
        <dbReference type="Proteomes" id="UP000219338"/>
    </source>
</evidence>
<evidence type="ECO:0000313" key="1">
    <source>
        <dbReference type="EMBL" id="SJL01772.1"/>
    </source>
</evidence>
<dbReference type="OMA" id="SWAICTS"/>
<dbReference type="PANTHER" id="PTHR43481">
    <property type="entry name" value="FRUCTOSE-1-PHOSPHATE PHOSPHATASE"/>
    <property type="match status" value="1"/>
</dbReference>
<dbReference type="InterPro" id="IPR051806">
    <property type="entry name" value="HAD-like_SPP"/>
</dbReference>
<dbReference type="Gene3D" id="1.10.150.240">
    <property type="entry name" value="Putative phosphatase, domain 2"/>
    <property type="match status" value="1"/>
</dbReference>
<dbReference type="AlphaFoldDB" id="A0A284QZ99"/>
<protein>
    <submittedName>
        <fullName evidence="1">Uncharacterized protein</fullName>
    </submittedName>
</protein>
<dbReference type="InterPro" id="IPR023198">
    <property type="entry name" value="PGP-like_dom2"/>
</dbReference>
<dbReference type="PANTHER" id="PTHR43481:SF4">
    <property type="entry name" value="GLYCEROL-1-PHOSPHATE PHOSPHOHYDROLASE 1-RELATED"/>
    <property type="match status" value="1"/>
</dbReference>